<comment type="caution">
    <text evidence="1">The sequence shown here is derived from an EMBL/GenBank/DDBJ whole genome shotgun (WGS) entry which is preliminary data.</text>
</comment>
<gene>
    <name evidence="1" type="ORF">QFC24_001770</name>
</gene>
<name>A0ACC2XTF2_9TREE</name>
<evidence type="ECO:0000313" key="2">
    <source>
        <dbReference type="Proteomes" id="UP001234202"/>
    </source>
</evidence>
<keyword evidence="2" id="KW-1185">Reference proteome</keyword>
<accession>A0ACC2XTF2</accession>
<evidence type="ECO:0000313" key="1">
    <source>
        <dbReference type="EMBL" id="KAJ9126739.1"/>
    </source>
</evidence>
<dbReference type="Proteomes" id="UP001234202">
    <property type="component" value="Unassembled WGS sequence"/>
</dbReference>
<dbReference type="EMBL" id="JASBWV010000004">
    <property type="protein sequence ID" value="KAJ9126739.1"/>
    <property type="molecule type" value="Genomic_DNA"/>
</dbReference>
<reference evidence="1" key="1">
    <citation type="submission" date="2023-04" db="EMBL/GenBank/DDBJ databases">
        <title>Draft Genome sequencing of Naganishia species isolated from polar environments using Oxford Nanopore Technology.</title>
        <authorList>
            <person name="Leo P."/>
            <person name="Venkateswaran K."/>
        </authorList>
    </citation>
    <scope>NUCLEOTIDE SEQUENCE</scope>
    <source>
        <strain evidence="1">DBVPG 5303</strain>
    </source>
</reference>
<sequence length="170" mass="18977">MYAHTYLDVLDALLGAGDFPASILRVTAENILQLFEEGNGLELVLESSNIDVLGIQRKARFSQDQRKGDEATFAEQTVSQTCSSVLRLALQSPQTYTQDIATAIRLYDLVYQVRRTHSFQAVNHRSQLQGDVTARRLWIVISSNAATAGHLIDSDIAEACQRIEQYRSFA</sequence>
<organism evidence="1 2">
    <name type="scientific">Naganishia onofrii</name>
    <dbReference type="NCBI Taxonomy" id="1851511"/>
    <lineage>
        <taxon>Eukaryota</taxon>
        <taxon>Fungi</taxon>
        <taxon>Dikarya</taxon>
        <taxon>Basidiomycota</taxon>
        <taxon>Agaricomycotina</taxon>
        <taxon>Tremellomycetes</taxon>
        <taxon>Filobasidiales</taxon>
        <taxon>Filobasidiaceae</taxon>
        <taxon>Naganishia</taxon>
    </lineage>
</organism>
<protein>
    <submittedName>
        <fullName evidence="1">Uncharacterized protein</fullName>
    </submittedName>
</protein>
<proteinExistence type="predicted"/>